<organism evidence="1 2">
    <name type="scientific">Zootermopsis nevadensis</name>
    <name type="common">Dampwood termite</name>
    <dbReference type="NCBI Taxonomy" id="136037"/>
    <lineage>
        <taxon>Eukaryota</taxon>
        <taxon>Metazoa</taxon>
        <taxon>Ecdysozoa</taxon>
        <taxon>Arthropoda</taxon>
        <taxon>Hexapoda</taxon>
        <taxon>Insecta</taxon>
        <taxon>Pterygota</taxon>
        <taxon>Neoptera</taxon>
        <taxon>Polyneoptera</taxon>
        <taxon>Dictyoptera</taxon>
        <taxon>Blattodea</taxon>
        <taxon>Blattoidea</taxon>
        <taxon>Termitoidae</taxon>
        <taxon>Termopsidae</taxon>
        <taxon>Zootermopsis</taxon>
    </lineage>
</organism>
<dbReference type="EMBL" id="KK852540">
    <property type="protein sequence ID" value="KDR21768.1"/>
    <property type="molecule type" value="Genomic_DNA"/>
</dbReference>
<keyword evidence="2" id="KW-1185">Reference proteome</keyword>
<protein>
    <submittedName>
        <fullName evidence="1">Uncharacterized protein</fullName>
    </submittedName>
</protein>
<dbReference type="Proteomes" id="UP000027135">
    <property type="component" value="Unassembled WGS sequence"/>
</dbReference>
<dbReference type="InParanoid" id="A0A067RFG4"/>
<evidence type="ECO:0000313" key="1">
    <source>
        <dbReference type="EMBL" id="KDR21768.1"/>
    </source>
</evidence>
<evidence type="ECO:0000313" key="2">
    <source>
        <dbReference type="Proteomes" id="UP000027135"/>
    </source>
</evidence>
<sequence length="39" mass="4510">MMLPRVKNRAINRGLSDVECVETYALRRVFGEGESHFVE</sequence>
<name>A0A067RFG4_ZOONE</name>
<dbReference type="AlphaFoldDB" id="A0A067RFG4"/>
<proteinExistence type="predicted"/>
<gene>
    <name evidence="1" type="ORF">L798_03385</name>
</gene>
<accession>A0A067RFG4</accession>
<reference evidence="1 2" key="1">
    <citation type="journal article" date="2014" name="Nat. Commun.">
        <title>Molecular traces of alternative social organization in a termite genome.</title>
        <authorList>
            <person name="Terrapon N."/>
            <person name="Li C."/>
            <person name="Robertson H.M."/>
            <person name="Ji L."/>
            <person name="Meng X."/>
            <person name="Booth W."/>
            <person name="Chen Z."/>
            <person name="Childers C.P."/>
            <person name="Glastad K.M."/>
            <person name="Gokhale K."/>
            <person name="Gowin J."/>
            <person name="Gronenberg W."/>
            <person name="Hermansen R.A."/>
            <person name="Hu H."/>
            <person name="Hunt B.G."/>
            <person name="Huylmans A.K."/>
            <person name="Khalil S.M."/>
            <person name="Mitchell R.D."/>
            <person name="Munoz-Torres M.C."/>
            <person name="Mustard J.A."/>
            <person name="Pan H."/>
            <person name="Reese J.T."/>
            <person name="Scharf M.E."/>
            <person name="Sun F."/>
            <person name="Vogel H."/>
            <person name="Xiao J."/>
            <person name="Yang W."/>
            <person name="Yang Z."/>
            <person name="Yang Z."/>
            <person name="Zhou J."/>
            <person name="Zhu J."/>
            <person name="Brent C.S."/>
            <person name="Elsik C.G."/>
            <person name="Goodisman M.A."/>
            <person name="Liberles D.A."/>
            <person name="Roe R.M."/>
            <person name="Vargo E.L."/>
            <person name="Vilcinskas A."/>
            <person name="Wang J."/>
            <person name="Bornberg-Bauer E."/>
            <person name="Korb J."/>
            <person name="Zhang G."/>
            <person name="Liebig J."/>
        </authorList>
    </citation>
    <scope>NUCLEOTIDE SEQUENCE [LARGE SCALE GENOMIC DNA]</scope>
    <source>
        <tissue evidence="1">Whole organism</tissue>
    </source>
</reference>